<proteinExistence type="predicted"/>
<reference evidence="1 2" key="1">
    <citation type="journal article" date="2019" name="Sci. Rep.">
        <title>Orb-weaving spider Araneus ventricosus genome elucidates the spidroin gene catalogue.</title>
        <authorList>
            <person name="Kono N."/>
            <person name="Nakamura H."/>
            <person name="Ohtoshi R."/>
            <person name="Moran D.A.P."/>
            <person name="Shinohara A."/>
            <person name="Yoshida Y."/>
            <person name="Fujiwara M."/>
            <person name="Mori M."/>
            <person name="Tomita M."/>
            <person name="Arakawa K."/>
        </authorList>
    </citation>
    <scope>NUCLEOTIDE SEQUENCE [LARGE SCALE GENOMIC DNA]</scope>
</reference>
<sequence>MSCGLKLSPFGPSSVPAGKLSKLDSTTRAFIRGVMYLPGDCPSSYIHVSFADGGLGVPSLRVSVPLCLLSRLGSLGAVMSGGIDRGILAAAGRSSQTHSTD</sequence>
<evidence type="ECO:0000313" key="1">
    <source>
        <dbReference type="EMBL" id="GBL73939.1"/>
    </source>
</evidence>
<dbReference type="Proteomes" id="UP000499080">
    <property type="component" value="Unassembled WGS sequence"/>
</dbReference>
<keyword evidence="2" id="KW-1185">Reference proteome</keyword>
<name>A0A4Y2A3E5_ARAVE</name>
<dbReference type="AlphaFoldDB" id="A0A4Y2A3E5"/>
<evidence type="ECO:0000313" key="2">
    <source>
        <dbReference type="Proteomes" id="UP000499080"/>
    </source>
</evidence>
<dbReference type="EMBL" id="BGPR01000004">
    <property type="protein sequence ID" value="GBL73939.1"/>
    <property type="molecule type" value="Genomic_DNA"/>
</dbReference>
<dbReference type="OrthoDB" id="8195432at2759"/>
<gene>
    <name evidence="1" type="ORF">AVEN_230875_1</name>
</gene>
<accession>A0A4Y2A3E5</accession>
<protein>
    <submittedName>
        <fullName evidence="1">Uncharacterized protein</fullName>
    </submittedName>
</protein>
<organism evidence="1 2">
    <name type="scientific">Araneus ventricosus</name>
    <name type="common">Orbweaver spider</name>
    <name type="synonym">Epeira ventricosa</name>
    <dbReference type="NCBI Taxonomy" id="182803"/>
    <lineage>
        <taxon>Eukaryota</taxon>
        <taxon>Metazoa</taxon>
        <taxon>Ecdysozoa</taxon>
        <taxon>Arthropoda</taxon>
        <taxon>Chelicerata</taxon>
        <taxon>Arachnida</taxon>
        <taxon>Araneae</taxon>
        <taxon>Araneomorphae</taxon>
        <taxon>Entelegynae</taxon>
        <taxon>Araneoidea</taxon>
        <taxon>Araneidae</taxon>
        <taxon>Araneus</taxon>
    </lineage>
</organism>
<comment type="caution">
    <text evidence="1">The sequence shown here is derived from an EMBL/GenBank/DDBJ whole genome shotgun (WGS) entry which is preliminary data.</text>
</comment>